<accession>A0ABQ1F208</accession>
<gene>
    <name evidence="2" type="ORF">GCM10010923_01980</name>
</gene>
<proteinExistence type="predicted"/>
<evidence type="ECO:0000256" key="1">
    <source>
        <dbReference type="SAM" id="MobiDB-lite"/>
    </source>
</evidence>
<dbReference type="Proteomes" id="UP000603317">
    <property type="component" value="Unassembled WGS sequence"/>
</dbReference>
<organism evidence="2 3">
    <name type="scientific">Blastomonas marina</name>
    <dbReference type="NCBI Taxonomy" id="1867408"/>
    <lineage>
        <taxon>Bacteria</taxon>
        <taxon>Pseudomonadati</taxon>
        <taxon>Pseudomonadota</taxon>
        <taxon>Alphaproteobacteria</taxon>
        <taxon>Sphingomonadales</taxon>
        <taxon>Sphingomonadaceae</taxon>
        <taxon>Blastomonas</taxon>
    </lineage>
</organism>
<evidence type="ECO:0000313" key="3">
    <source>
        <dbReference type="Proteomes" id="UP000603317"/>
    </source>
</evidence>
<protein>
    <recommendedName>
        <fullName evidence="4">DUF306 domain-containing protein</fullName>
    </recommendedName>
</protein>
<evidence type="ECO:0000313" key="2">
    <source>
        <dbReference type="EMBL" id="GFZ97544.1"/>
    </source>
</evidence>
<comment type="caution">
    <text evidence="2">The sequence shown here is derived from an EMBL/GenBank/DDBJ whole genome shotgun (WGS) entry which is preliminary data.</text>
</comment>
<feature type="region of interest" description="Disordered" evidence="1">
    <location>
        <begin position="13"/>
        <end position="35"/>
    </location>
</feature>
<keyword evidence="3" id="KW-1185">Reference proteome</keyword>
<reference evidence="3" key="1">
    <citation type="journal article" date="2019" name="Int. J. Syst. Evol. Microbiol.">
        <title>The Global Catalogue of Microorganisms (GCM) 10K type strain sequencing project: providing services to taxonomists for standard genome sequencing and annotation.</title>
        <authorList>
            <consortium name="The Broad Institute Genomics Platform"/>
            <consortium name="The Broad Institute Genome Sequencing Center for Infectious Disease"/>
            <person name="Wu L."/>
            <person name="Ma J."/>
        </authorList>
    </citation>
    <scope>NUCLEOTIDE SEQUENCE [LARGE SCALE GENOMIC DNA]</scope>
    <source>
        <strain evidence="3">CGMCC 1.15297</strain>
    </source>
</reference>
<sequence>MLLPLAALAACSQSNEPAAPEPELTTASGEGTERPLFPAPASIIGEYRVAGIDGEAWDQPYGVALSITESEISFEPRCAGFVWTYTYAPDGTLTTERHPEYGGEVSPDGSVVACAVGLRPTEIALGKAIDAVERAGRTPANAIELSGGGHTVTVFSQ</sequence>
<name>A0ABQ1F208_9SPHN</name>
<dbReference type="EMBL" id="BMID01000001">
    <property type="protein sequence ID" value="GFZ97544.1"/>
    <property type="molecule type" value="Genomic_DNA"/>
</dbReference>
<evidence type="ECO:0008006" key="4">
    <source>
        <dbReference type="Google" id="ProtNLM"/>
    </source>
</evidence>